<dbReference type="SUPFAM" id="SSF51905">
    <property type="entry name" value="FAD/NAD(P)-binding domain"/>
    <property type="match status" value="2"/>
</dbReference>
<dbReference type="PRINTS" id="PR00368">
    <property type="entry name" value="FADPNR"/>
</dbReference>
<dbReference type="Pfam" id="PF07992">
    <property type="entry name" value="Pyr_redox_2"/>
    <property type="match status" value="1"/>
</dbReference>
<dbReference type="InterPro" id="IPR036188">
    <property type="entry name" value="FAD/NAD-bd_sf"/>
</dbReference>
<keyword evidence="3" id="KW-0285">Flavoprotein</keyword>
<dbReference type="PANTHER" id="PTHR43429">
    <property type="entry name" value="PYRIDINE NUCLEOTIDE-DISULFIDE OXIDOREDUCTASE DOMAIN-CONTAINING"/>
    <property type="match status" value="1"/>
</dbReference>
<evidence type="ECO:0000256" key="5">
    <source>
        <dbReference type="ARBA" id="ARBA00023002"/>
    </source>
</evidence>
<dbReference type="Gene3D" id="3.40.250.10">
    <property type="entry name" value="Rhodanese-like domain"/>
    <property type="match status" value="1"/>
</dbReference>
<dbReference type="InterPro" id="IPR050260">
    <property type="entry name" value="FAD-bd_OxRdtase"/>
</dbReference>
<dbReference type="InterPro" id="IPR004099">
    <property type="entry name" value="Pyr_nucl-diS_OxRdtase_dimer"/>
</dbReference>
<dbReference type="NCBIfam" id="NF010037">
    <property type="entry name" value="PRK13512.1"/>
    <property type="match status" value="1"/>
</dbReference>
<dbReference type="RefSeq" id="WP_073025562.1">
    <property type="nucleotide sequence ID" value="NZ_FQZS01000008.1"/>
</dbReference>
<gene>
    <name evidence="8" type="ORF">SAMN02745176_01458</name>
</gene>
<dbReference type="PANTHER" id="PTHR43429:SF1">
    <property type="entry name" value="NAD(P)H SULFUR OXIDOREDUCTASE (COA-DEPENDENT)"/>
    <property type="match status" value="1"/>
</dbReference>
<organism evidence="8 9">
    <name type="scientific">Lutispora thermophila DSM 19022</name>
    <dbReference type="NCBI Taxonomy" id="1122184"/>
    <lineage>
        <taxon>Bacteria</taxon>
        <taxon>Bacillati</taxon>
        <taxon>Bacillota</taxon>
        <taxon>Clostridia</taxon>
        <taxon>Lutisporales</taxon>
        <taxon>Lutisporaceae</taxon>
        <taxon>Lutispora</taxon>
    </lineage>
</organism>
<proteinExistence type="inferred from homology"/>
<keyword evidence="4" id="KW-0274">FAD</keyword>
<dbReference type="SUPFAM" id="SSF55424">
    <property type="entry name" value="FAD/NAD-linked reductases, dimerisation (C-terminal) domain"/>
    <property type="match status" value="1"/>
</dbReference>
<dbReference type="AlphaFoldDB" id="A0A1M6E6U7"/>
<dbReference type="Pfam" id="PF02852">
    <property type="entry name" value="Pyr_redox_dim"/>
    <property type="match status" value="1"/>
</dbReference>
<evidence type="ECO:0000313" key="8">
    <source>
        <dbReference type="EMBL" id="SHI81216.1"/>
    </source>
</evidence>
<evidence type="ECO:0000256" key="4">
    <source>
        <dbReference type="ARBA" id="ARBA00022827"/>
    </source>
</evidence>
<dbReference type="GO" id="GO:0016491">
    <property type="term" value="F:oxidoreductase activity"/>
    <property type="evidence" value="ECO:0007669"/>
    <property type="project" value="UniProtKB-KW"/>
</dbReference>
<comment type="similarity">
    <text evidence="2">Belongs to the class-III pyridine nucleotide-disulfide oxidoreductase family.</text>
</comment>
<keyword evidence="9" id="KW-1185">Reference proteome</keyword>
<accession>A0A1M6E6U7</accession>
<dbReference type="InterPro" id="IPR001763">
    <property type="entry name" value="Rhodanese-like_dom"/>
</dbReference>
<protein>
    <submittedName>
        <fullName evidence="8">NADPH-dependent 2,4-dienoyl-CoA reductase, sulfur reductase</fullName>
    </submittedName>
</protein>
<evidence type="ECO:0000256" key="2">
    <source>
        <dbReference type="ARBA" id="ARBA00009130"/>
    </source>
</evidence>
<evidence type="ECO:0000259" key="7">
    <source>
        <dbReference type="PROSITE" id="PS50206"/>
    </source>
</evidence>
<dbReference type="OrthoDB" id="9802028at2"/>
<dbReference type="SUPFAM" id="SSF52821">
    <property type="entry name" value="Rhodanese/Cell cycle control phosphatase"/>
    <property type="match status" value="1"/>
</dbReference>
<dbReference type="InterPro" id="IPR016156">
    <property type="entry name" value="FAD/NAD-linked_Rdtase_dimer_sf"/>
</dbReference>
<sequence>MKILIVGGVAGGASTAARLRRNDEKADIILFEKGEYISFANCGLPYYIGDVITDKKKLIIQTPEKFSKRFNIDIRVNSEVISVDCNLKRVIVKNHSTGETYVESYDKLVLSPGAKPIIPHMKDMELNHIFTLRNIPDTYAIKNFVEQNHPKNCVVIGGGFIGLEMAENLYKIGLDVSIVEAASHVIAPIDMDVAHDIHNYIRTKGIKLYLNSKAIGCTATSLILHNGMEIPADMIIMSVGVSPETEFLKNSGIELGERGEILVNEYMETSAPDIYALGDAVSVKNIISNKQVIIPLASPANKQGRIVADNICGKKIGYKGSQGTSIMKLFEMTVAVTGEKEESLIRNGISYKKIFTYSASHATYYPDSQMMSIKLLFAPDNGKILGAQIVGYQGVDKRIDTLANAVRFGLTVYDLQEMELAYAPPFSSAKDPVNMAGYVAGNVLEGKMKPFYIEDVPSIPKDAIILDVRIDEEFAKGHIEGSFHIPLDELRERLTELDKSKKIYIICQIGLRGYIAQRILDQNGYDTLNLSGGYRLYSASEIDKKQEKATYESCLPCGKSI</sequence>
<dbReference type="InterPro" id="IPR023753">
    <property type="entry name" value="FAD/NAD-binding_dom"/>
</dbReference>
<feature type="domain" description="Rhodanese" evidence="7">
    <location>
        <begin position="459"/>
        <end position="546"/>
    </location>
</feature>
<evidence type="ECO:0000256" key="1">
    <source>
        <dbReference type="ARBA" id="ARBA00001974"/>
    </source>
</evidence>
<dbReference type="SMART" id="SM00450">
    <property type="entry name" value="RHOD"/>
    <property type="match status" value="1"/>
</dbReference>
<keyword evidence="6" id="KW-0676">Redox-active center</keyword>
<comment type="cofactor">
    <cofactor evidence="1">
        <name>FAD</name>
        <dbReference type="ChEBI" id="CHEBI:57692"/>
    </cofactor>
</comment>
<dbReference type="PRINTS" id="PR00411">
    <property type="entry name" value="PNDRDTASEI"/>
</dbReference>
<dbReference type="STRING" id="1122184.SAMN02745176_01458"/>
<dbReference type="Proteomes" id="UP000184442">
    <property type="component" value="Unassembled WGS sequence"/>
</dbReference>
<keyword evidence="5" id="KW-0560">Oxidoreductase</keyword>
<name>A0A1M6E6U7_9FIRM</name>
<evidence type="ECO:0000256" key="6">
    <source>
        <dbReference type="ARBA" id="ARBA00023284"/>
    </source>
</evidence>
<reference evidence="8 9" key="1">
    <citation type="submission" date="2016-11" db="EMBL/GenBank/DDBJ databases">
        <authorList>
            <person name="Jaros S."/>
            <person name="Januszkiewicz K."/>
            <person name="Wedrychowicz H."/>
        </authorList>
    </citation>
    <scope>NUCLEOTIDE SEQUENCE [LARGE SCALE GENOMIC DNA]</scope>
    <source>
        <strain evidence="8 9">DSM 19022</strain>
    </source>
</reference>
<dbReference type="Gene3D" id="3.50.50.60">
    <property type="entry name" value="FAD/NAD(P)-binding domain"/>
    <property type="match status" value="2"/>
</dbReference>
<evidence type="ECO:0000256" key="3">
    <source>
        <dbReference type="ARBA" id="ARBA00022630"/>
    </source>
</evidence>
<evidence type="ECO:0000313" key="9">
    <source>
        <dbReference type="Proteomes" id="UP000184442"/>
    </source>
</evidence>
<dbReference type="PROSITE" id="PS50206">
    <property type="entry name" value="RHODANESE_3"/>
    <property type="match status" value="1"/>
</dbReference>
<dbReference type="Pfam" id="PF00581">
    <property type="entry name" value="Rhodanese"/>
    <property type="match status" value="1"/>
</dbReference>
<dbReference type="EMBL" id="FQZS01000008">
    <property type="protein sequence ID" value="SHI81216.1"/>
    <property type="molecule type" value="Genomic_DNA"/>
</dbReference>
<dbReference type="InterPro" id="IPR036873">
    <property type="entry name" value="Rhodanese-like_dom_sf"/>
</dbReference>